<evidence type="ECO:0000256" key="1">
    <source>
        <dbReference type="SAM" id="MobiDB-lite"/>
    </source>
</evidence>
<feature type="compositionally biased region" description="Basic and acidic residues" evidence="1">
    <location>
        <begin position="64"/>
        <end position="81"/>
    </location>
</feature>
<feature type="region of interest" description="Disordered" evidence="1">
    <location>
        <begin position="866"/>
        <end position="906"/>
    </location>
</feature>
<feature type="compositionally biased region" description="Basic and acidic residues" evidence="1">
    <location>
        <begin position="288"/>
        <end position="301"/>
    </location>
</feature>
<accession>A0A9P6KAP3</accession>
<comment type="caution">
    <text evidence="2">The sequence shown here is derived from an EMBL/GenBank/DDBJ whole genome shotgun (WGS) entry which is preliminary data.</text>
</comment>
<dbReference type="EMBL" id="JAABOA010004219">
    <property type="protein sequence ID" value="KAF9577916.1"/>
    <property type="molecule type" value="Genomic_DNA"/>
</dbReference>
<feature type="region of interest" description="Disordered" evidence="1">
    <location>
        <begin position="732"/>
        <end position="755"/>
    </location>
</feature>
<evidence type="ECO:0000313" key="3">
    <source>
        <dbReference type="Proteomes" id="UP000780801"/>
    </source>
</evidence>
<evidence type="ECO:0000313" key="2">
    <source>
        <dbReference type="EMBL" id="KAF9577916.1"/>
    </source>
</evidence>
<reference evidence="2" key="1">
    <citation type="journal article" date="2020" name="Fungal Divers.">
        <title>Resolving the Mortierellaceae phylogeny through synthesis of multi-gene phylogenetics and phylogenomics.</title>
        <authorList>
            <person name="Vandepol N."/>
            <person name="Liber J."/>
            <person name="Desiro A."/>
            <person name="Na H."/>
            <person name="Kennedy M."/>
            <person name="Barry K."/>
            <person name="Grigoriev I.V."/>
            <person name="Miller A.N."/>
            <person name="O'Donnell K."/>
            <person name="Stajich J.E."/>
            <person name="Bonito G."/>
        </authorList>
    </citation>
    <scope>NUCLEOTIDE SEQUENCE</scope>
    <source>
        <strain evidence="2">KOD1015</strain>
    </source>
</reference>
<feature type="non-terminal residue" evidence="2">
    <location>
        <position position="1"/>
    </location>
</feature>
<feature type="region of interest" description="Disordered" evidence="1">
    <location>
        <begin position="45"/>
        <end position="91"/>
    </location>
</feature>
<feature type="compositionally biased region" description="Polar residues" evidence="1">
    <location>
        <begin position="349"/>
        <end position="364"/>
    </location>
</feature>
<feature type="non-terminal residue" evidence="2">
    <location>
        <position position="906"/>
    </location>
</feature>
<feature type="region of interest" description="Disordered" evidence="1">
    <location>
        <begin position="140"/>
        <end position="227"/>
    </location>
</feature>
<feature type="compositionally biased region" description="Polar residues" evidence="1">
    <location>
        <begin position="309"/>
        <end position="331"/>
    </location>
</feature>
<feature type="compositionally biased region" description="Polar residues" evidence="1">
    <location>
        <begin position="473"/>
        <end position="484"/>
    </location>
</feature>
<gene>
    <name evidence="2" type="ORF">BGW38_006581</name>
</gene>
<feature type="compositionally biased region" description="Basic and acidic residues" evidence="1">
    <location>
        <begin position="162"/>
        <end position="175"/>
    </location>
</feature>
<feature type="compositionally biased region" description="Basic residues" evidence="1">
    <location>
        <begin position="517"/>
        <end position="529"/>
    </location>
</feature>
<dbReference type="AlphaFoldDB" id="A0A9P6KAP3"/>
<feature type="region of interest" description="Disordered" evidence="1">
    <location>
        <begin position="624"/>
        <end position="646"/>
    </location>
</feature>
<protein>
    <submittedName>
        <fullName evidence="2">Uncharacterized protein</fullName>
    </submittedName>
</protein>
<feature type="compositionally biased region" description="Polar residues" evidence="1">
    <location>
        <begin position="212"/>
        <end position="223"/>
    </location>
</feature>
<proteinExistence type="predicted"/>
<dbReference type="Proteomes" id="UP000780801">
    <property type="component" value="Unassembled WGS sequence"/>
</dbReference>
<feature type="compositionally biased region" description="Low complexity" evidence="1">
    <location>
        <begin position="422"/>
        <end position="432"/>
    </location>
</feature>
<dbReference type="OrthoDB" id="447516at2759"/>
<sequence>IDRTATPEMNLGNVFPEDVEEEAYHQGPSMQAHGRHSAIERVRPSKAIDRSATPEMNLGSIFPEKVEQEAYKHDRSTRERSQQQTWSNFAPHITGPASWLHAALNPIIRQTQDETHGTNLGSLFPESEQGMSASYFWIPQPTSEDHVDDSMSIPGAFPSEKTQLREDKRKEEVRTPEMNLASLFNEDEVATPEKQQIQSSRSSQDKEPAHPGSSSQPRQNNTPGVGIAGLGVGLGAAGIAGSRAAHDKSREMPMAGGHLGLSSRFFQNNGSEGRAHGTAIHPSAMPPIHHEAPAHHSDPRNYETGLGFQPTSMGSLSRQDLQQQPFSTSGSMGRPQATAAHPTPMGVPVTTQRQPSSSSFSQLPATMPATRKTWYGGEVPIKPKKSPARKALGLGFGFKELKKANKAARSAPVAAGGSSQTPAAPEAPEAPEQYSASRRPLSEQTLAQKISGSPASAFPGLAQGAVRPPIPGTGSQSDLQSAPQPASKPASEPTRALEQDWMSIPAQSPAMTQPRDHVKRLSKRERKAAKKEEIVKQQSVLENISTALIGRRKYSVSTPVMQLNEVFVEPTDDPQEKDLSTTPENNTETIAAGLRSFLGSFHMPTLIPKQPEIAHPMKHDDIGAASSSAYGTTRDNHTGEHVLSKAATLKKPKLDLSLYPEEQADYPRGDQTGSHDYMPPHVDHARNIRETSTFAQPGASGSFMGTSAGHTPTSAKVAAATLATAATPLLSSSAGQRSMPHQPLAHARPQSQIHSTSGMGNIAQASHGQPQSTSATLKKPKVDLTLFPEEQADYPTGSNRGGHANRVRSADHVRDIKEVDTATMPQTALGGSSAAKPLTAAAVLAIPTAAATLAMTGKPEIHNWMQGAQDSYPLEHSSNSVTLKKPKKKMDPSLFPEEQEDYPRGD</sequence>
<feature type="region of interest" description="Disordered" evidence="1">
    <location>
        <begin position="267"/>
        <end position="389"/>
    </location>
</feature>
<keyword evidence="3" id="KW-1185">Reference proteome</keyword>
<name>A0A9P6KAP3_9FUNG</name>
<feature type="compositionally biased region" description="Polar residues" evidence="1">
    <location>
        <begin position="193"/>
        <end position="202"/>
    </location>
</feature>
<feature type="compositionally biased region" description="Basic and acidic residues" evidence="1">
    <location>
        <begin position="634"/>
        <end position="643"/>
    </location>
</feature>
<feature type="compositionally biased region" description="Polar residues" evidence="1">
    <location>
        <begin position="442"/>
        <end position="454"/>
    </location>
</feature>
<feature type="region of interest" description="Disordered" evidence="1">
    <location>
        <begin position="791"/>
        <end position="813"/>
    </location>
</feature>
<feature type="region of interest" description="Disordered" evidence="1">
    <location>
        <begin position="409"/>
        <end position="531"/>
    </location>
</feature>
<organism evidence="2 3">
    <name type="scientific">Lunasporangiospora selenospora</name>
    <dbReference type="NCBI Taxonomy" id="979761"/>
    <lineage>
        <taxon>Eukaryota</taxon>
        <taxon>Fungi</taxon>
        <taxon>Fungi incertae sedis</taxon>
        <taxon>Mucoromycota</taxon>
        <taxon>Mortierellomycotina</taxon>
        <taxon>Mortierellomycetes</taxon>
        <taxon>Mortierellales</taxon>
        <taxon>Mortierellaceae</taxon>
        <taxon>Lunasporangiospora</taxon>
    </lineage>
</organism>